<reference evidence="1" key="1">
    <citation type="submission" date="2022-11" db="EMBL/GenBank/DDBJ databases">
        <title>Genome Sequence of Boeremia exigua.</title>
        <authorList>
            <person name="Buettner E."/>
        </authorList>
    </citation>
    <scope>NUCLEOTIDE SEQUENCE</scope>
    <source>
        <strain evidence="1">CU02</strain>
    </source>
</reference>
<gene>
    <name evidence="1" type="ORF">OPT61_g1051</name>
</gene>
<sequence length="172" mass="17860">MFLDTRYLALASIASTLVNSLPLGTTQPRDVVPRAKSYSVINVDGGAATKAPAEATTTVEQTVKSTVTAEVTATVVEPAPVSAAPSTSSSTPRPSSSTPTSTRTTQTASTTQTPKPVFVTVTVTEDGGPTEYYDDGMWHTSYRIKTFEAIATSSLLLTLSAINPGATGVSAW</sequence>
<organism evidence="1 2">
    <name type="scientific">Boeremia exigua</name>
    <dbReference type="NCBI Taxonomy" id="749465"/>
    <lineage>
        <taxon>Eukaryota</taxon>
        <taxon>Fungi</taxon>
        <taxon>Dikarya</taxon>
        <taxon>Ascomycota</taxon>
        <taxon>Pezizomycotina</taxon>
        <taxon>Dothideomycetes</taxon>
        <taxon>Pleosporomycetidae</taxon>
        <taxon>Pleosporales</taxon>
        <taxon>Pleosporineae</taxon>
        <taxon>Didymellaceae</taxon>
        <taxon>Boeremia</taxon>
    </lineage>
</organism>
<dbReference type="Proteomes" id="UP001153331">
    <property type="component" value="Unassembled WGS sequence"/>
</dbReference>
<evidence type="ECO:0000313" key="2">
    <source>
        <dbReference type="Proteomes" id="UP001153331"/>
    </source>
</evidence>
<dbReference type="EMBL" id="JAPHNI010000039">
    <property type="protein sequence ID" value="KAJ8117839.1"/>
    <property type="molecule type" value="Genomic_DNA"/>
</dbReference>
<protein>
    <submittedName>
        <fullName evidence="1">Uncharacterized protein</fullName>
    </submittedName>
</protein>
<accession>A0ACC2IRQ0</accession>
<name>A0ACC2IRQ0_9PLEO</name>
<comment type="caution">
    <text evidence="1">The sequence shown here is derived from an EMBL/GenBank/DDBJ whole genome shotgun (WGS) entry which is preliminary data.</text>
</comment>
<evidence type="ECO:0000313" key="1">
    <source>
        <dbReference type="EMBL" id="KAJ8117839.1"/>
    </source>
</evidence>
<proteinExistence type="predicted"/>
<keyword evidence="2" id="KW-1185">Reference proteome</keyword>